<organism evidence="2">
    <name type="scientific">Hordeum vulgare subsp. vulgare</name>
    <name type="common">Domesticated barley</name>
    <dbReference type="NCBI Taxonomy" id="112509"/>
    <lineage>
        <taxon>Eukaryota</taxon>
        <taxon>Viridiplantae</taxon>
        <taxon>Streptophyta</taxon>
        <taxon>Embryophyta</taxon>
        <taxon>Tracheophyta</taxon>
        <taxon>Spermatophyta</taxon>
        <taxon>Magnoliopsida</taxon>
        <taxon>Liliopsida</taxon>
        <taxon>Poales</taxon>
        <taxon>Poaceae</taxon>
        <taxon>BOP clade</taxon>
        <taxon>Pooideae</taxon>
        <taxon>Triticodae</taxon>
        <taxon>Triticeae</taxon>
        <taxon>Hordeinae</taxon>
        <taxon>Hordeum</taxon>
    </lineage>
</organism>
<feature type="compositionally biased region" description="Low complexity" evidence="1">
    <location>
        <begin position="13"/>
        <end position="32"/>
    </location>
</feature>
<dbReference type="EMBL" id="AK357316">
    <property type="protein sequence ID" value="BAJ88530.1"/>
    <property type="molecule type" value="mRNA"/>
</dbReference>
<feature type="region of interest" description="Disordered" evidence="1">
    <location>
        <begin position="1"/>
        <end position="54"/>
    </location>
</feature>
<name>F2D0A9_HORVV</name>
<protein>
    <submittedName>
        <fullName evidence="2">Predicted protein</fullName>
    </submittedName>
</protein>
<dbReference type="AlphaFoldDB" id="F2D0A9"/>
<reference evidence="2" key="1">
    <citation type="journal article" date="2011" name="Plant Physiol.">
        <title>Comprehensive sequence analysis of 24,783 barley full-length cDNAs derived from 12 clone libraries.</title>
        <authorList>
            <person name="Matsumoto T."/>
            <person name="Tanaka T."/>
            <person name="Sakai H."/>
            <person name="Amano N."/>
            <person name="Kanamori H."/>
            <person name="Kurita K."/>
            <person name="Kikuta A."/>
            <person name="Kamiya K."/>
            <person name="Yamamoto M."/>
            <person name="Ikawa H."/>
            <person name="Fujii N."/>
            <person name="Hori K."/>
            <person name="Itoh T."/>
            <person name="Sato K."/>
        </authorList>
    </citation>
    <scope>NUCLEOTIDE SEQUENCE</scope>
    <source>
        <tissue evidence="2">Shoot</tissue>
    </source>
</reference>
<evidence type="ECO:0000313" key="2">
    <source>
        <dbReference type="EMBL" id="BAJ88530.1"/>
    </source>
</evidence>
<proteinExistence type="evidence at transcript level"/>
<feature type="compositionally biased region" description="Basic residues" evidence="1">
    <location>
        <begin position="1"/>
        <end position="12"/>
    </location>
</feature>
<sequence>MLPSQRRRHRPSGSRSPARRSPGAARDGAASSKICPRRSAAGARRRTQSGSPAEQIRSVVDRLLYLSVNEDPLRRPPVAVPQAGKGKEEAAFFVPSRQSHLELVLCQQMYRTLPVHLSFLCQRMPCLVSKPT</sequence>
<evidence type="ECO:0000256" key="1">
    <source>
        <dbReference type="SAM" id="MobiDB-lite"/>
    </source>
</evidence>
<accession>F2D0A9</accession>